<evidence type="ECO:0000313" key="2">
    <source>
        <dbReference type="Proteomes" id="UP000289738"/>
    </source>
</evidence>
<keyword evidence="2" id="KW-1185">Reference proteome</keyword>
<evidence type="ECO:0000313" key="1">
    <source>
        <dbReference type="EMBL" id="RYQ99732.1"/>
    </source>
</evidence>
<comment type="caution">
    <text evidence="1">The sequence shown here is derived from an EMBL/GenBank/DDBJ whole genome shotgun (WGS) entry which is preliminary data.</text>
</comment>
<dbReference type="PANTHER" id="PTHR46033:SF8">
    <property type="entry name" value="PROTEIN MAINTENANCE OF MERISTEMS-LIKE"/>
    <property type="match status" value="1"/>
</dbReference>
<protein>
    <recommendedName>
        <fullName evidence="3">Aminotransferase-like plant mobile domain-containing protein</fullName>
    </recommendedName>
</protein>
<reference evidence="1 2" key="1">
    <citation type="submission" date="2019-01" db="EMBL/GenBank/DDBJ databases">
        <title>Sequencing of cultivated peanut Arachis hypogaea provides insights into genome evolution and oil improvement.</title>
        <authorList>
            <person name="Chen X."/>
        </authorList>
    </citation>
    <scope>NUCLEOTIDE SEQUENCE [LARGE SCALE GENOMIC DNA]</scope>
    <source>
        <strain evidence="2">cv. Fuhuasheng</strain>
        <tissue evidence="1">Leaves</tissue>
    </source>
</reference>
<sequence length="130" mass="15130">MRIGKFAVPANFMMNCVSMEPQLLGYEHEMYRLDHAEHIAGRFDRVILGVVPGPKDRQSQTKWTMKLTWFHNTVCGELEQDATEERLMRYTRGYIMQLIGGILFPDASDSRVHFRRLPLLENLDACDRLS</sequence>
<dbReference type="Proteomes" id="UP000289738">
    <property type="component" value="Chromosome B07"/>
</dbReference>
<dbReference type="InterPro" id="IPR044824">
    <property type="entry name" value="MAIN-like"/>
</dbReference>
<accession>A0A444YCT5</accession>
<gene>
    <name evidence="1" type="ORF">Ahy_B07g087720</name>
</gene>
<dbReference type="AlphaFoldDB" id="A0A444YCT5"/>
<name>A0A444YCT5_ARAHY</name>
<dbReference type="GO" id="GO:0010073">
    <property type="term" value="P:meristem maintenance"/>
    <property type="evidence" value="ECO:0007669"/>
    <property type="project" value="InterPro"/>
</dbReference>
<dbReference type="PANTHER" id="PTHR46033">
    <property type="entry name" value="PROTEIN MAIN-LIKE 2"/>
    <property type="match status" value="1"/>
</dbReference>
<dbReference type="EMBL" id="SDMP01000017">
    <property type="protein sequence ID" value="RYQ99732.1"/>
    <property type="molecule type" value="Genomic_DNA"/>
</dbReference>
<organism evidence="1 2">
    <name type="scientific">Arachis hypogaea</name>
    <name type="common">Peanut</name>
    <dbReference type="NCBI Taxonomy" id="3818"/>
    <lineage>
        <taxon>Eukaryota</taxon>
        <taxon>Viridiplantae</taxon>
        <taxon>Streptophyta</taxon>
        <taxon>Embryophyta</taxon>
        <taxon>Tracheophyta</taxon>
        <taxon>Spermatophyta</taxon>
        <taxon>Magnoliopsida</taxon>
        <taxon>eudicotyledons</taxon>
        <taxon>Gunneridae</taxon>
        <taxon>Pentapetalae</taxon>
        <taxon>rosids</taxon>
        <taxon>fabids</taxon>
        <taxon>Fabales</taxon>
        <taxon>Fabaceae</taxon>
        <taxon>Papilionoideae</taxon>
        <taxon>50 kb inversion clade</taxon>
        <taxon>dalbergioids sensu lato</taxon>
        <taxon>Dalbergieae</taxon>
        <taxon>Pterocarpus clade</taxon>
        <taxon>Arachis</taxon>
    </lineage>
</organism>
<evidence type="ECO:0008006" key="3">
    <source>
        <dbReference type="Google" id="ProtNLM"/>
    </source>
</evidence>
<proteinExistence type="predicted"/>